<organism evidence="2 3">
    <name type="scientific">Candidatus Obscuribacter phosphatis</name>
    <dbReference type="NCBI Taxonomy" id="1906157"/>
    <lineage>
        <taxon>Bacteria</taxon>
        <taxon>Bacillati</taxon>
        <taxon>Candidatus Melainabacteria</taxon>
        <taxon>Candidatus Obscuribacterales</taxon>
        <taxon>Candidatus Obscuribacteraceae</taxon>
        <taxon>Candidatus Obscuribacter</taxon>
    </lineage>
</organism>
<evidence type="ECO:0000313" key="3">
    <source>
        <dbReference type="Proteomes" id="UP000664277"/>
    </source>
</evidence>
<accession>A0A8J7TMV8</accession>
<dbReference type="Gene3D" id="3.40.30.10">
    <property type="entry name" value="Glutaredoxin"/>
    <property type="match status" value="1"/>
</dbReference>
<reference evidence="2" key="1">
    <citation type="submission" date="2021-02" db="EMBL/GenBank/DDBJ databases">
        <title>Genome-Resolved Metagenomics of a Microbial Community Performing Photosynthetic Biological Nutrient Removal.</title>
        <authorList>
            <person name="Mcdaniel E.A."/>
        </authorList>
    </citation>
    <scope>NUCLEOTIDE SEQUENCE</scope>
    <source>
        <strain evidence="2">UWPOB_OBS1</strain>
    </source>
</reference>
<proteinExistence type="predicted"/>
<name>A0A8J7TMV8_9BACT</name>
<sequence length="114" mass="12503">MSTADKRFKITYCTECGYRDRADSLATQLEQELKAECQIQPAAEGVFEVEDNGVLIFSKKASGRMPEDGEVLKIIKGLAEGLSLEEAQSVAGPPPSAILEWFFSLFRAPSDSNK</sequence>
<dbReference type="InterPro" id="IPR036249">
    <property type="entry name" value="Thioredoxin-like_sf"/>
</dbReference>
<comment type="caution">
    <text evidence="2">The sequence shown here is derived from an EMBL/GenBank/DDBJ whole genome shotgun (WGS) entry which is preliminary data.</text>
</comment>
<dbReference type="EMBL" id="JAFLCK010000010">
    <property type="protein sequence ID" value="MBN8660388.1"/>
    <property type="molecule type" value="Genomic_DNA"/>
</dbReference>
<dbReference type="AlphaFoldDB" id="A0A8J7TMV8"/>
<gene>
    <name evidence="2" type="ORF">J0M35_08510</name>
</gene>
<dbReference type="SUPFAM" id="SSF52833">
    <property type="entry name" value="Thioredoxin-like"/>
    <property type="match status" value="1"/>
</dbReference>
<dbReference type="NCBIfam" id="TIGR02174">
    <property type="entry name" value="CXXU_selWTH"/>
    <property type="match status" value="1"/>
</dbReference>
<evidence type="ECO:0000256" key="1">
    <source>
        <dbReference type="ARBA" id="ARBA00023284"/>
    </source>
</evidence>
<dbReference type="Proteomes" id="UP000664277">
    <property type="component" value="Unassembled WGS sequence"/>
</dbReference>
<evidence type="ECO:0000313" key="2">
    <source>
        <dbReference type="EMBL" id="MBN8660388.1"/>
    </source>
</evidence>
<protein>
    <submittedName>
        <fullName evidence="2">Rdx family protein</fullName>
    </submittedName>
</protein>
<dbReference type="InterPro" id="IPR011893">
    <property type="entry name" value="Selenoprotein_Rdx-typ"/>
</dbReference>
<keyword evidence="1" id="KW-0676">Redox-active center</keyword>
<dbReference type="Pfam" id="PF10262">
    <property type="entry name" value="Rdx"/>
    <property type="match status" value="1"/>
</dbReference>